<dbReference type="Proteomes" id="UP000187209">
    <property type="component" value="Unassembled WGS sequence"/>
</dbReference>
<reference evidence="1 2" key="1">
    <citation type="submission" date="2016-11" db="EMBL/GenBank/DDBJ databases">
        <title>The macronuclear genome of Stentor coeruleus: a giant cell with tiny introns.</title>
        <authorList>
            <person name="Slabodnick M."/>
            <person name="Ruby J.G."/>
            <person name="Reiff S.B."/>
            <person name="Swart E.C."/>
            <person name="Gosai S."/>
            <person name="Prabakaran S."/>
            <person name="Witkowska E."/>
            <person name="Larue G.E."/>
            <person name="Fisher S."/>
            <person name="Freeman R.M."/>
            <person name="Gunawardena J."/>
            <person name="Chu W."/>
            <person name="Stover N.A."/>
            <person name="Gregory B.D."/>
            <person name="Nowacki M."/>
            <person name="Derisi J."/>
            <person name="Roy S.W."/>
            <person name="Marshall W.F."/>
            <person name="Sood P."/>
        </authorList>
    </citation>
    <scope>NUCLEOTIDE SEQUENCE [LARGE SCALE GENOMIC DNA]</scope>
    <source>
        <strain evidence="1">WM001</strain>
    </source>
</reference>
<sequence length="100" mass="11808">MSCYSTKKKPKLNSKLQLSTLYAENFLKTRQITSKSLQPEKKYFVKKLYMYRPCKCDHQLGYRDKSKGDMLPHEIRLARLIKSIYSKDHNLNSFTSKISP</sequence>
<evidence type="ECO:0000313" key="1">
    <source>
        <dbReference type="EMBL" id="OMJ91035.1"/>
    </source>
</evidence>
<comment type="caution">
    <text evidence="1">The sequence shown here is derived from an EMBL/GenBank/DDBJ whole genome shotgun (WGS) entry which is preliminary data.</text>
</comment>
<accession>A0A1R2CPX1</accession>
<organism evidence="1 2">
    <name type="scientific">Stentor coeruleus</name>
    <dbReference type="NCBI Taxonomy" id="5963"/>
    <lineage>
        <taxon>Eukaryota</taxon>
        <taxon>Sar</taxon>
        <taxon>Alveolata</taxon>
        <taxon>Ciliophora</taxon>
        <taxon>Postciliodesmatophora</taxon>
        <taxon>Heterotrichea</taxon>
        <taxon>Heterotrichida</taxon>
        <taxon>Stentoridae</taxon>
        <taxon>Stentor</taxon>
    </lineage>
</organism>
<dbReference type="EMBL" id="MPUH01000090">
    <property type="protein sequence ID" value="OMJ91035.1"/>
    <property type="molecule type" value="Genomic_DNA"/>
</dbReference>
<name>A0A1R2CPX1_9CILI</name>
<evidence type="ECO:0000313" key="2">
    <source>
        <dbReference type="Proteomes" id="UP000187209"/>
    </source>
</evidence>
<dbReference type="AlphaFoldDB" id="A0A1R2CPX1"/>
<proteinExistence type="predicted"/>
<keyword evidence="2" id="KW-1185">Reference proteome</keyword>
<gene>
    <name evidence="1" type="ORF">SteCoe_6500</name>
</gene>
<protein>
    <submittedName>
        <fullName evidence="1">Uncharacterized protein</fullName>
    </submittedName>
</protein>